<evidence type="ECO:0000313" key="2">
    <source>
        <dbReference type="EMBL" id="KAF6086182.1"/>
    </source>
</evidence>
<protein>
    <submittedName>
        <fullName evidence="2">Uncharacterized protein</fullName>
    </submittedName>
</protein>
<keyword evidence="1" id="KW-0472">Membrane</keyword>
<reference evidence="2 3" key="1">
    <citation type="journal article" date="2020" name="Nature">
        <title>Six reference-quality genomes reveal evolution of bat adaptations.</title>
        <authorList>
            <person name="Jebb D."/>
            <person name="Huang Z."/>
            <person name="Pippel M."/>
            <person name="Hughes G.M."/>
            <person name="Lavrichenko K."/>
            <person name="Devanna P."/>
            <person name="Winkler S."/>
            <person name="Jermiin L.S."/>
            <person name="Skirmuntt E.C."/>
            <person name="Katzourakis A."/>
            <person name="Burkitt-Gray L."/>
            <person name="Ray D.A."/>
            <person name="Sullivan K.A.M."/>
            <person name="Roscito J.G."/>
            <person name="Kirilenko B.M."/>
            <person name="Davalos L.M."/>
            <person name="Corthals A.P."/>
            <person name="Power M.L."/>
            <person name="Jones G."/>
            <person name="Ransome R.D."/>
            <person name="Dechmann D.K.N."/>
            <person name="Locatelli A.G."/>
            <person name="Puechmaille S.J."/>
            <person name="Fedrigo O."/>
            <person name="Jarvis E.D."/>
            <person name="Hiller M."/>
            <person name="Vernes S.C."/>
            <person name="Myers E.W."/>
            <person name="Teeling E.C."/>
        </authorList>
    </citation>
    <scope>NUCLEOTIDE SEQUENCE [LARGE SCALE GENOMIC DNA]</scope>
    <source>
        <strain evidence="2">Bat1K_MPI-CBG_1</strain>
    </source>
</reference>
<organism evidence="2 3">
    <name type="scientific">Phyllostomus discolor</name>
    <name type="common">pale spear-nosed bat</name>
    <dbReference type="NCBI Taxonomy" id="89673"/>
    <lineage>
        <taxon>Eukaryota</taxon>
        <taxon>Metazoa</taxon>
        <taxon>Chordata</taxon>
        <taxon>Craniata</taxon>
        <taxon>Vertebrata</taxon>
        <taxon>Euteleostomi</taxon>
        <taxon>Mammalia</taxon>
        <taxon>Eutheria</taxon>
        <taxon>Laurasiatheria</taxon>
        <taxon>Chiroptera</taxon>
        <taxon>Yangochiroptera</taxon>
        <taxon>Phyllostomidae</taxon>
        <taxon>Phyllostominae</taxon>
        <taxon>Phyllostomus</taxon>
    </lineage>
</organism>
<feature type="transmembrane region" description="Helical" evidence="1">
    <location>
        <begin position="133"/>
        <end position="152"/>
    </location>
</feature>
<accession>A0A834DQD0</accession>
<keyword evidence="1" id="KW-0812">Transmembrane</keyword>
<dbReference type="EMBL" id="JABVXQ010000011">
    <property type="protein sequence ID" value="KAF6086182.1"/>
    <property type="molecule type" value="Genomic_DNA"/>
</dbReference>
<keyword evidence="1" id="KW-1133">Transmembrane helix</keyword>
<dbReference type="Proteomes" id="UP000664940">
    <property type="component" value="Unassembled WGS sequence"/>
</dbReference>
<gene>
    <name evidence="2" type="ORF">HJG60_008388</name>
</gene>
<name>A0A834DQD0_9CHIR</name>
<proteinExistence type="predicted"/>
<sequence>MLWPPSPRSCLTSSLLPPTPGPLPTAWPGRPPRCLLNSLLLTAGGLAPVARLQRRPSGPPEGLAFQPPAIILIAVAIPSQPCQSPFAVTLFTCSLSAHPLGSKSREGLDPCADRRFPSFSVNAHDMKTSISTILLLTLLFVILHFIINYYYVS</sequence>
<dbReference type="AlphaFoldDB" id="A0A834DQD0"/>
<evidence type="ECO:0000256" key="1">
    <source>
        <dbReference type="SAM" id="Phobius"/>
    </source>
</evidence>
<evidence type="ECO:0000313" key="3">
    <source>
        <dbReference type="Proteomes" id="UP000664940"/>
    </source>
</evidence>
<comment type="caution">
    <text evidence="2">The sequence shown here is derived from an EMBL/GenBank/DDBJ whole genome shotgun (WGS) entry which is preliminary data.</text>
</comment>